<reference evidence="1 2" key="1">
    <citation type="journal article" date="2015" name="Genome Announc.">
        <title>Expanding the biotechnology potential of lactobacilli through comparative genomics of 213 strains and associated genera.</title>
        <authorList>
            <person name="Sun Z."/>
            <person name="Harris H.M."/>
            <person name="McCann A."/>
            <person name="Guo C."/>
            <person name="Argimon S."/>
            <person name="Zhang W."/>
            <person name="Yang X."/>
            <person name="Jeffery I.B."/>
            <person name="Cooney J.C."/>
            <person name="Kagawa T.F."/>
            <person name="Liu W."/>
            <person name="Song Y."/>
            <person name="Salvetti E."/>
            <person name="Wrobel A."/>
            <person name="Rasinkangas P."/>
            <person name="Parkhill J."/>
            <person name="Rea M.C."/>
            <person name="O'Sullivan O."/>
            <person name="Ritari J."/>
            <person name="Douillard F.P."/>
            <person name="Paul Ross R."/>
            <person name="Yang R."/>
            <person name="Briner A.E."/>
            <person name="Felis G.E."/>
            <person name="de Vos W.M."/>
            <person name="Barrangou R."/>
            <person name="Klaenhammer T.R."/>
            <person name="Caufield P.W."/>
            <person name="Cui Y."/>
            <person name="Zhang H."/>
            <person name="O'Toole P.W."/>
        </authorList>
    </citation>
    <scope>NUCLEOTIDE SEQUENCE [LARGE SCALE GENOMIC DNA]</scope>
    <source>
        <strain evidence="1 2">DSM 20410</strain>
    </source>
</reference>
<comment type="caution">
    <text evidence="1">The sequence shown here is derived from an EMBL/GenBank/DDBJ whole genome shotgun (WGS) entry which is preliminary data.</text>
</comment>
<dbReference type="PIRSF" id="PIRSF031503">
    <property type="entry name" value="UCP031503_mp"/>
    <property type="match status" value="1"/>
</dbReference>
<accession>A0A0R2H2L6</accession>
<proteinExistence type="predicted"/>
<dbReference type="Pfam" id="PF07907">
    <property type="entry name" value="YibE_F"/>
    <property type="match status" value="1"/>
</dbReference>
<evidence type="ECO:0000313" key="2">
    <source>
        <dbReference type="Proteomes" id="UP000051992"/>
    </source>
</evidence>
<gene>
    <name evidence="1" type="ORF">IV50_GL000120</name>
</gene>
<dbReference type="PANTHER" id="PTHR41771">
    <property type="entry name" value="MEMBRANE PROTEIN-RELATED"/>
    <property type="match status" value="1"/>
</dbReference>
<dbReference type="PANTHER" id="PTHR41771:SF1">
    <property type="entry name" value="MEMBRANE PROTEIN"/>
    <property type="match status" value="1"/>
</dbReference>
<dbReference type="InterPro" id="IPR012507">
    <property type="entry name" value="YibE_F"/>
</dbReference>
<dbReference type="AlphaFoldDB" id="A0A0R2H2L6"/>
<dbReference type="RefSeq" id="WP_057743560.1">
    <property type="nucleotide sequence ID" value="NZ_BJLU01000001.1"/>
</dbReference>
<sequence length="251" mass="26600">MNVTLALAIILFVLMILIGGSRGLGAFVSLWINFLVLATVITLISFSFNPFWVLLIGGGVILTITVISTGIDEDATSLALAVSFIVMIILLALIVPIEHLALSGGFSVENSEELEGLSLGISVPFTTLGICAALLATLGAIAEAAVAIAAGLSELKADQATFDLPTLAKAGQNLGHEIVGTAVNTVLFGYLADFLSLSLLFTRLNYSLSEIINTKLFTTSMLSLLYSVLGVVLVLPFTILIFYYQNRKRAQ</sequence>
<dbReference type="Proteomes" id="UP000051992">
    <property type="component" value="Unassembled WGS sequence"/>
</dbReference>
<dbReference type="EMBL" id="JQBM01000001">
    <property type="protein sequence ID" value="KRN46856.1"/>
    <property type="molecule type" value="Genomic_DNA"/>
</dbReference>
<organism evidence="1 2">
    <name type="scientific">Weissella viridescens</name>
    <name type="common">Lactobacillus viridescens</name>
    <dbReference type="NCBI Taxonomy" id="1629"/>
    <lineage>
        <taxon>Bacteria</taxon>
        <taxon>Bacillati</taxon>
        <taxon>Bacillota</taxon>
        <taxon>Bacilli</taxon>
        <taxon>Lactobacillales</taxon>
        <taxon>Lactobacillaceae</taxon>
        <taxon>Weissella</taxon>
    </lineage>
</organism>
<dbReference type="PATRIC" id="fig|1629.5.peg.123"/>
<keyword evidence="2" id="KW-1185">Reference proteome</keyword>
<evidence type="ECO:0000313" key="1">
    <source>
        <dbReference type="EMBL" id="KRN46856.1"/>
    </source>
</evidence>
<name>A0A0R2H2L6_WEIVI</name>
<protein>
    <submittedName>
        <fullName evidence="1">Multitransmembrane protein</fullName>
    </submittedName>
</protein>
<dbReference type="OrthoDB" id="2414035at2"/>
<dbReference type="InterPro" id="IPR014564">
    <property type="entry name" value="UCP031503_TM"/>
</dbReference>